<dbReference type="AlphaFoldDB" id="A0A1A9ZAS4"/>
<proteinExistence type="predicted"/>
<dbReference type="STRING" id="7398.A0A1A9ZAS4"/>
<dbReference type="Proteomes" id="UP000092445">
    <property type="component" value="Unassembled WGS sequence"/>
</dbReference>
<dbReference type="EnsemblMetazoa" id="GPAI008971-RA">
    <property type="protein sequence ID" value="GPAI008971-PA"/>
    <property type="gene ID" value="GPAI008971"/>
</dbReference>
<feature type="domain" description="Aldehyde dehydrogenase" evidence="1">
    <location>
        <begin position="56"/>
        <end position="153"/>
    </location>
</feature>
<dbReference type="InterPro" id="IPR016162">
    <property type="entry name" value="Ald_DH_N"/>
</dbReference>
<name>A0A1A9ZAS4_GLOPL</name>
<dbReference type="SUPFAM" id="SSF53720">
    <property type="entry name" value="ALDH-like"/>
    <property type="match status" value="1"/>
</dbReference>
<reference evidence="2" key="2">
    <citation type="submission" date="2020-05" db="UniProtKB">
        <authorList>
            <consortium name="EnsemblMetazoa"/>
        </authorList>
    </citation>
    <scope>IDENTIFICATION</scope>
    <source>
        <strain evidence="2">IAEA</strain>
    </source>
</reference>
<evidence type="ECO:0000313" key="3">
    <source>
        <dbReference type="Proteomes" id="UP000092445"/>
    </source>
</evidence>
<evidence type="ECO:0000259" key="1">
    <source>
        <dbReference type="Pfam" id="PF00171"/>
    </source>
</evidence>
<evidence type="ECO:0000313" key="2">
    <source>
        <dbReference type="EnsemblMetazoa" id="GPAI008971-PA"/>
    </source>
</evidence>
<dbReference type="InterPro" id="IPR015590">
    <property type="entry name" value="Aldehyde_DH_dom"/>
</dbReference>
<accession>A0A1A9ZAS4</accession>
<dbReference type="PANTHER" id="PTHR11699">
    <property type="entry name" value="ALDEHYDE DEHYDROGENASE-RELATED"/>
    <property type="match status" value="1"/>
</dbReference>
<dbReference type="VEuPathDB" id="VectorBase:GPAI008971"/>
<reference evidence="3" key="1">
    <citation type="submission" date="2014-03" db="EMBL/GenBank/DDBJ databases">
        <authorList>
            <person name="Aksoy S."/>
            <person name="Warren W."/>
            <person name="Wilson R.K."/>
        </authorList>
    </citation>
    <scope>NUCLEOTIDE SEQUENCE [LARGE SCALE GENOMIC DNA]</scope>
    <source>
        <strain evidence="3">IAEA</strain>
    </source>
</reference>
<dbReference type="GO" id="GO:0016491">
    <property type="term" value="F:oxidoreductase activity"/>
    <property type="evidence" value="ECO:0007669"/>
    <property type="project" value="InterPro"/>
</dbReference>
<dbReference type="InterPro" id="IPR016161">
    <property type="entry name" value="Ald_DH/histidinol_DH"/>
</dbReference>
<protein>
    <recommendedName>
        <fullName evidence="1">Aldehyde dehydrogenase domain-containing protein</fullName>
    </recommendedName>
</protein>
<dbReference type="Gene3D" id="3.40.605.10">
    <property type="entry name" value="Aldehyde Dehydrogenase, Chain A, domain 1"/>
    <property type="match status" value="1"/>
</dbReference>
<keyword evidence="3" id="KW-1185">Reference proteome</keyword>
<organism evidence="2 3">
    <name type="scientific">Glossina pallidipes</name>
    <name type="common">Tsetse fly</name>
    <dbReference type="NCBI Taxonomy" id="7398"/>
    <lineage>
        <taxon>Eukaryota</taxon>
        <taxon>Metazoa</taxon>
        <taxon>Ecdysozoa</taxon>
        <taxon>Arthropoda</taxon>
        <taxon>Hexapoda</taxon>
        <taxon>Insecta</taxon>
        <taxon>Pterygota</taxon>
        <taxon>Neoptera</taxon>
        <taxon>Endopterygota</taxon>
        <taxon>Diptera</taxon>
        <taxon>Brachycera</taxon>
        <taxon>Muscomorpha</taxon>
        <taxon>Hippoboscoidea</taxon>
        <taxon>Glossinidae</taxon>
        <taxon>Glossina</taxon>
    </lineage>
</organism>
<dbReference type="Pfam" id="PF00171">
    <property type="entry name" value="Aldedh"/>
    <property type="match status" value="1"/>
</dbReference>
<sequence>MLRLTKSLNAAENVKFILSSASQKRNNSDIPMPQSTPAWKRSEKVLSSGLFPNIPTTFRTINPADGTCITEIECSGVEEVDLAVQAAKCAFRFGSPREALLNRLANLMERDRAYLASLETFDNGKPYSMSYTVDLPMSIKCLRYFAGWADKNHSIPMK</sequence>